<gene>
    <name evidence="2" type="ORF">IQ37_13205</name>
</gene>
<feature type="transmembrane region" description="Helical" evidence="1">
    <location>
        <begin position="45"/>
        <end position="65"/>
    </location>
</feature>
<reference evidence="2 3" key="1">
    <citation type="submission" date="2014-07" db="EMBL/GenBank/DDBJ databases">
        <title>Genome of Chryseobacterium piperi CTM.</title>
        <authorList>
            <person name="Pipes S.E."/>
            <person name="Stropko S.J."/>
            <person name="Newman J.D."/>
        </authorList>
    </citation>
    <scope>NUCLEOTIDE SEQUENCE [LARGE SCALE GENOMIC DNA]</scope>
    <source>
        <strain evidence="2 3">CTM</strain>
    </source>
</reference>
<proteinExistence type="predicted"/>
<dbReference type="STRING" id="558152.IQ37_13205"/>
<organism evidence="2 3">
    <name type="scientific">Chryseobacterium piperi</name>
    <dbReference type="NCBI Taxonomy" id="558152"/>
    <lineage>
        <taxon>Bacteria</taxon>
        <taxon>Pseudomonadati</taxon>
        <taxon>Bacteroidota</taxon>
        <taxon>Flavobacteriia</taxon>
        <taxon>Flavobacteriales</taxon>
        <taxon>Weeksellaceae</taxon>
        <taxon>Chryseobacterium group</taxon>
        <taxon>Chryseobacterium</taxon>
    </lineage>
</organism>
<dbReference type="EMBL" id="JPRJ01000025">
    <property type="protein sequence ID" value="KFF24733.1"/>
    <property type="molecule type" value="Genomic_DNA"/>
</dbReference>
<sequence length="67" mass="8385">MQQLKKKIVEKDFNHKIIPYYLLLTSDFYIFFSMEFLIWVKLIPIFFKGNFCFLKIFFTFSKYMIFM</sequence>
<comment type="caution">
    <text evidence="2">The sequence shown here is derived from an EMBL/GenBank/DDBJ whole genome shotgun (WGS) entry which is preliminary data.</text>
</comment>
<keyword evidence="1" id="KW-0472">Membrane</keyword>
<evidence type="ECO:0000256" key="1">
    <source>
        <dbReference type="SAM" id="Phobius"/>
    </source>
</evidence>
<name>A0A086B719_9FLAO</name>
<evidence type="ECO:0000313" key="2">
    <source>
        <dbReference type="EMBL" id="KFF24733.1"/>
    </source>
</evidence>
<keyword evidence="1" id="KW-1133">Transmembrane helix</keyword>
<keyword evidence="1" id="KW-0812">Transmembrane</keyword>
<dbReference type="AlphaFoldDB" id="A0A086B719"/>
<evidence type="ECO:0000313" key="3">
    <source>
        <dbReference type="Proteomes" id="UP000028709"/>
    </source>
</evidence>
<protein>
    <submittedName>
        <fullName evidence="2">Uncharacterized protein</fullName>
    </submittedName>
</protein>
<dbReference type="Proteomes" id="UP000028709">
    <property type="component" value="Unassembled WGS sequence"/>
</dbReference>
<keyword evidence="3" id="KW-1185">Reference proteome</keyword>
<accession>A0A086B719</accession>
<feature type="transmembrane region" description="Helical" evidence="1">
    <location>
        <begin position="20"/>
        <end position="39"/>
    </location>
</feature>